<dbReference type="EMBL" id="JANPWZ010002400">
    <property type="protein sequence ID" value="KAJ3559154.1"/>
    <property type="molecule type" value="Genomic_DNA"/>
</dbReference>
<comment type="caution">
    <text evidence="1">The sequence shown here is derived from an EMBL/GenBank/DDBJ whole genome shotgun (WGS) entry which is preliminary data.</text>
</comment>
<protein>
    <submittedName>
        <fullName evidence="1">Uncharacterized protein</fullName>
    </submittedName>
</protein>
<evidence type="ECO:0000313" key="2">
    <source>
        <dbReference type="Proteomes" id="UP001148614"/>
    </source>
</evidence>
<dbReference type="Proteomes" id="UP001148614">
    <property type="component" value="Unassembled WGS sequence"/>
</dbReference>
<name>A0A9W8THK2_9PEZI</name>
<dbReference type="AlphaFoldDB" id="A0A9W8THK2"/>
<proteinExistence type="predicted"/>
<gene>
    <name evidence="1" type="ORF">NPX13_g9576</name>
</gene>
<accession>A0A9W8THK2</accession>
<keyword evidence="2" id="KW-1185">Reference proteome</keyword>
<organism evidence="1 2">
    <name type="scientific">Xylaria arbuscula</name>
    <dbReference type="NCBI Taxonomy" id="114810"/>
    <lineage>
        <taxon>Eukaryota</taxon>
        <taxon>Fungi</taxon>
        <taxon>Dikarya</taxon>
        <taxon>Ascomycota</taxon>
        <taxon>Pezizomycotina</taxon>
        <taxon>Sordariomycetes</taxon>
        <taxon>Xylariomycetidae</taxon>
        <taxon>Xylariales</taxon>
        <taxon>Xylariaceae</taxon>
        <taxon>Xylaria</taxon>
    </lineage>
</organism>
<reference evidence="1" key="1">
    <citation type="submission" date="2022-07" db="EMBL/GenBank/DDBJ databases">
        <title>Genome Sequence of Xylaria arbuscula.</title>
        <authorList>
            <person name="Buettner E."/>
        </authorList>
    </citation>
    <scope>NUCLEOTIDE SEQUENCE</scope>
    <source>
        <strain evidence="1">VT107</strain>
    </source>
</reference>
<sequence>MTSHILDRLNDGDDVSEATVEAVMRRWVSQQLGAVQQQRDDALRAGNDHPDPICFFVDQLENYMRRSAQVLEESRNSLAAMLDGISTDSVREMDIGRFTGGSLPSFVKTAMSRSDRIIIDLTQPGPRCRKCQGVLEESQATVYSRCGCVSPISSPHSAHDEPKPASAMLGMRISANRSLFVSMAFWTPVSSAWMYYDGLQGRKAVGMCFARNAYRGHGKAGSGDAPVAARIAVKRVSVI</sequence>
<evidence type="ECO:0000313" key="1">
    <source>
        <dbReference type="EMBL" id="KAJ3559154.1"/>
    </source>
</evidence>